<accession>A0A2D6YJY9</accession>
<dbReference type="InterPro" id="IPR005532">
    <property type="entry name" value="SUMF_dom"/>
</dbReference>
<dbReference type="Gene3D" id="3.90.1580.10">
    <property type="entry name" value="paralog of FGE (formylglycine-generating enzyme)"/>
    <property type="match status" value="1"/>
</dbReference>
<dbReference type="InterPro" id="IPR042095">
    <property type="entry name" value="SUMF_sf"/>
</dbReference>
<name>A0A2D6YJY9_9DELT</name>
<dbReference type="GO" id="GO:0120147">
    <property type="term" value="F:formylglycine-generating oxidase activity"/>
    <property type="evidence" value="ECO:0007669"/>
    <property type="project" value="TreeGrafter"/>
</dbReference>
<dbReference type="AlphaFoldDB" id="A0A2D6YJY9"/>
<comment type="caution">
    <text evidence="2">The sequence shown here is derived from an EMBL/GenBank/DDBJ whole genome shotgun (WGS) entry which is preliminary data.</text>
</comment>
<dbReference type="Proteomes" id="UP000226525">
    <property type="component" value="Unassembled WGS sequence"/>
</dbReference>
<dbReference type="PANTHER" id="PTHR23150">
    <property type="entry name" value="SULFATASE MODIFYING FACTOR 1, 2"/>
    <property type="match status" value="1"/>
</dbReference>
<dbReference type="SUPFAM" id="SSF56436">
    <property type="entry name" value="C-type lectin-like"/>
    <property type="match status" value="1"/>
</dbReference>
<evidence type="ECO:0000313" key="3">
    <source>
        <dbReference type="Proteomes" id="UP000226525"/>
    </source>
</evidence>
<dbReference type="EMBL" id="NZEX01000096">
    <property type="protein sequence ID" value="MAH63489.1"/>
    <property type="molecule type" value="Genomic_DNA"/>
</dbReference>
<proteinExistence type="predicted"/>
<dbReference type="PANTHER" id="PTHR23150:SF19">
    <property type="entry name" value="FORMYLGLYCINE-GENERATING ENZYME"/>
    <property type="match status" value="1"/>
</dbReference>
<dbReference type="Pfam" id="PF03781">
    <property type="entry name" value="FGE-sulfatase"/>
    <property type="match status" value="1"/>
</dbReference>
<gene>
    <name evidence="2" type="ORF">CMN54_08615</name>
</gene>
<organism evidence="2 3">
    <name type="scientific">SAR324 cluster bacterium</name>
    <dbReference type="NCBI Taxonomy" id="2024889"/>
    <lineage>
        <taxon>Bacteria</taxon>
        <taxon>Deltaproteobacteria</taxon>
        <taxon>SAR324 cluster</taxon>
    </lineage>
</organism>
<evidence type="ECO:0000259" key="1">
    <source>
        <dbReference type="Pfam" id="PF03781"/>
    </source>
</evidence>
<protein>
    <recommendedName>
        <fullName evidence="1">Sulfatase-modifying factor enzyme-like domain-containing protein</fullName>
    </recommendedName>
</protein>
<sequence>MKYKWLLTAVTCMIGVTLVWASTQIFRQYVERFQEEAVKTFATYVMQGERYPLQHALYDMRFRVLQEELGISQRRETMECNRRRNFGTQIPAEKQEFCQKYDFIIDLAKDQLANVSVFNLVYSTVEPILLREIETRKARDTFRVWIHQKLNCLKDDYRCANNEREMLRRITKGKKEVLDAYHAALMRLERKLYPDEITTAPVWSYAGQACKAVGASPHGEKKSGMVFIPGGTFRMGSSDGDVAEQPAREITLTGYWLDRCEVSNSDYLKFVMQNPFLRRSSLSPKLHDGSYLKTWKDDLIVEYNVGSHPVIYVSWYAARYYCGALGKRLPSEAEWERAARDDKQHQPYGYGNDPVFLTEYAWYGQNSATMQRVVADRKPNDLGFFDMHGNVWEWVYDKFGPYNPEDLVDPTGPLEGEYRVMRGGSRLSPPEYLRSGMRRDASPQSTWMDVGFRCAASAKFTTAATVRDN</sequence>
<dbReference type="InterPro" id="IPR051043">
    <property type="entry name" value="Sulfatase_Mod_Factor_Kinase"/>
</dbReference>
<feature type="domain" description="Sulfatase-modifying factor enzyme-like" evidence="1">
    <location>
        <begin position="223"/>
        <end position="455"/>
    </location>
</feature>
<evidence type="ECO:0000313" key="2">
    <source>
        <dbReference type="EMBL" id="MAH63489.1"/>
    </source>
</evidence>
<dbReference type="InterPro" id="IPR016187">
    <property type="entry name" value="CTDL_fold"/>
</dbReference>
<reference evidence="3" key="1">
    <citation type="submission" date="2017-09" db="EMBL/GenBank/DDBJ databases">
        <title>The Reconstruction of 2,631 Draft Metagenome-Assembled Genomes from the Global Oceans.</title>
        <authorList>
            <person name="Tully B.J."/>
            <person name="Graham E.D."/>
            <person name="Heidelberg J.F."/>
        </authorList>
    </citation>
    <scope>NUCLEOTIDE SEQUENCE [LARGE SCALE GENOMIC DNA]</scope>
</reference>